<proteinExistence type="predicted"/>
<dbReference type="InterPro" id="IPR005358">
    <property type="entry name" value="Puta_zinc/iron-chelating_dom"/>
</dbReference>
<dbReference type="Proteomes" id="UP000886748">
    <property type="component" value="Unassembled WGS sequence"/>
</dbReference>
<reference evidence="1" key="1">
    <citation type="submission" date="2020-10" db="EMBL/GenBank/DDBJ databases">
        <authorList>
            <person name="Gilroy R."/>
        </authorList>
    </citation>
    <scope>NUCLEOTIDE SEQUENCE</scope>
    <source>
        <strain evidence="1">CHK154-7741</strain>
    </source>
</reference>
<reference evidence="1" key="2">
    <citation type="journal article" date="2021" name="PeerJ">
        <title>Extensive microbial diversity within the chicken gut microbiome revealed by metagenomics and culture.</title>
        <authorList>
            <person name="Gilroy R."/>
            <person name="Ravi A."/>
            <person name="Getino M."/>
            <person name="Pursley I."/>
            <person name="Horton D.L."/>
            <person name="Alikhan N.F."/>
            <person name="Baker D."/>
            <person name="Gharbi K."/>
            <person name="Hall N."/>
            <person name="Watson M."/>
            <person name="Adriaenssens E.M."/>
            <person name="Foster-Nyarko E."/>
            <person name="Jarju S."/>
            <person name="Secka A."/>
            <person name="Antonio M."/>
            <person name="Oren A."/>
            <person name="Chaudhuri R.R."/>
            <person name="La Ragione R."/>
            <person name="Hildebrand F."/>
            <person name="Pallen M.J."/>
        </authorList>
    </citation>
    <scope>NUCLEOTIDE SEQUENCE</scope>
    <source>
        <strain evidence="1">CHK154-7741</strain>
    </source>
</reference>
<comment type="caution">
    <text evidence="1">The sequence shown here is derived from an EMBL/GenBank/DDBJ whole genome shotgun (WGS) entry which is preliminary data.</text>
</comment>
<accession>A0A9D1N0X0</accession>
<dbReference type="Pfam" id="PF03692">
    <property type="entry name" value="CxxCxxCC"/>
    <property type="match status" value="1"/>
</dbReference>
<gene>
    <name evidence="1" type="ORF">IAD26_07775</name>
</gene>
<evidence type="ECO:0000313" key="1">
    <source>
        <dbReference type="EMBL" id="HIU93015.1"/>
    </source>
</evidence>
<name>A0A9D1N0X0_9CLOT</name>
<protein>
    <submittedName>
        <fullName evidence="1">YkgJ family cysteine cluster protein</fullName>
    </submittedName>
</protein>
<evidence type="ECO:0000313" key="2">
    <source>
        <dbReference type="Proteomes" id="UP000886748"/>
    </source>
</evidence>
<sequence length="127" mass="15216">MKFYFDKIFTSKYKIEGKCNGCGACCKNIVFMIENDYVRKEEQFEELKKFDKKYLHFDIAGKNEKGVLLFKCKSLDENNKCRDYFFRSIYCRAYPNVTDKIRLGGCETFDTCGYKIKINKNFKEYLR</sequence>
<dbReference type="AlphaFoldDB" id="A0A9D1N0X0"/>
<organism evidence="1 2">
    <name type="scientific">Candidatus Limenecus avicola</name>
    <dbReference type="NCBI Taxonomy" id="2840847"/>
    <lineage>
        <taxon>Bacteria</taxon>
        <taxon>Bacillati</taxon>
        <taxon>Bacillota</taxon>
        <taxon>Clostridia</taxon>
        <taxon>Eubacteriales</taxon>
        <taxon>Clostridiaceae</taxon>
        <taxon>Clostridiaceae incertae sedis</taxon>
        <taxon>Candidatus Limenecus</taxon>
    </lineage>
</organism>
<dbReference type="EMBL" id="DVOD01000056">
    <property type="protein sequence ID" value="HIU93015.1"/>
    <property type="molecule type" value="Genomic_DNA"/>
</dbReference>